<dbReference type="SUPFAM" id="SSF47769">
    <property type="entry name" value="SAM/Pointed domain"/>
    <property type="match status" value="1"/>
</dbReference>
<name>A0A087SYC7_STEMI</name>
<evidence type="ECO:0000313" key="2">
    <source>
        <dbReference type="EMBL" id="KFM57866.1"/>
    </source>
</evidence>
<accession>A0A087SYC7</accession>
<reference evidence="2 3" key="1">
    <citation type="submission" date="2013-11" db="EMBL/GenBank/DDBJ databases">
        <title>Genome sequencing of Stegodyphus mimosarum.</title>
        <authorList>
            <person name="Bechsgaard J."/>
        </authorList>
    </citation>
    <scope>NUCLEOTIDE SEQUENCE [LARGE SCALE GENOMIC DNA]</scope>
</reference>
<gene>
    <name evidence="2" type="ORF">X975_04999</name>
</gene>
<dbReference type="Pfam" id="PF00536">
    <property type="entry name" value="SAM_1"/>
    <property type="match status" value="1"/>
</dbReference>
<keyword evidence="3" id="KW-1185">Reference proteome</keyword>
<dbReference type="OrthoDB" id="6422370at2759"/>
<dbReference type="AlphaFoldDB" id="A0A087SYC7"/>
<dbReference type="EMBL" id="KK112520">
    <property type="protein sequence ID" value="KFM57866.1"/>
    <property type="molecule type" value="Genomic_DNA"/>
</dbReference>
<dbReference type="InterPro" id="IPR001660">
    <property type="entry name" value="SAM"/>
</dbReference>
<feature type="domain" description="SAM" evidence="1">
    <location>
        <begin position="16"/>
        <end position="58"/>
    </location>
</feature>
<sequence>MAGKISLPHHSVVAHWNEDKVIRWLKKVHLDDCIPAFEMRHIDGSKLLELSEQKLFTY</sequence>
<feature type="non-terminal residue" evidence="2">
    <location>
        <position position="58"/>
    </location>
</feature>
<dbReference type="Proteomes" id="UP000054359">
    <property type="component" value="Unassembled WGS sequence"/>
</dbReference>
<dbReference type="Gene3D" id="1.10.150.50">
    <property type="entry name" value="Transcription Factor, Ets-1"/>
    <property type="match status" value="1"/>
</dbReference>
<organism evidence="2 3">
    <name type="scientific">Stegodyphus mimosarum</name>
    <name type="common">African social velvet spider</name>
    <dbReference type="NCBI Taxonomy" id="407821"/>
    <lineage>
        <taxon>Eukaryota</taxon>
        <taxon>Metazoa</taxon>
        <taxon>Ecdysozoa</taxon>
        <taxon>Arthropoda</taxon>
        <taxon>Chelicerata</taxon>
        <taxon>Arachnida</taxon>
        <taxon>Araneae</taxon>
        <taxon>Araneomorphae</taxon>
        <taxon>Entelegynae</taxon>
        <taxon>Eresoidea</taxon>
        <taxon>Eresidae</taxon>
        <taxon>Stegodyphus</taxon>
    </lineage>
</organism>
<evidence type="ECO:0000259" key="1">
    <source>
        <dbReference type="PROSITE" id="PS50105"/>
    </source>
</evidence>
<dbReference type="PROSITE" id="PS50105">
    <property type="entry name" value="SAM_DOMAIN"/>
    <property type="match status" value="1"/>
</dbReference>
<evidence type="ECO:0000313" key="3">
    <source>
        <dbReference type="Proteomes" id="UP000054359"/>
    </source>
</evidence>
<protein>
    <recommendedName>
        <fullName evidence="1">SAM domain-containing protein</fullName>
    </recommendedName>
</protein>
<dbReference type="InterPro" id="IPR013761">
    <property type="entry name" value="SAM/pointed_sf"/>
</dbReference>
<proteinExistence type="predicted"/>